<keyword evidence="11" id="KW-1185">Reference proteome</keyword>
<keyword evidence="3 5" id="KW-0413">Isomerase</keyword>
<keyword evidence="4 5" id="KW-0119">Carbohydrate metabolism</keyword>
<gene>
    <name evidence="10" type="ORF">R1flu_009006</name>
</gene>
<proteinExistence type="inferred from homology"/>
<evidence type="ECO:0000313" key="11">
    <source>
        <dbReference type="Proteomes" id="UP001605036"/>
    </source>
</evidence>
<feature type="transmembrane region" description="Helical" evidence="9">
    <location>
        <begin position="27"/>
        <end position="50"/>
    </location>
</feature>
<feature type="binding site" evidence="7">
    <location>
        <position position="297"/>
    </location>
    <ligand>
        <name>beta-D-galactose</name>
        <dbReference type="ChEBI" id="CHEBI:27667"/>
    </ligand>
</feature>
<keyword evidence="9" id="KW-0472">Membrane</keyword>
<name>A0ABD1Z3D9_9MARC</name>
<evidence type="ECO:0000313" key="10">
    <source>
        <dbReference type="EMBL" id="KAL2641419.1"/>
    </source>
</evidence>
<dbReference type="EC" id="5.1.3.3" evidence="5"/>
<dbReference type="SUPFAM" id="SSF74650">
    <property type="entry name" value="Galactose mutarotase-like"/>
    <property type="match status" value="1"/>
</dbReference>
<dbReference type="Pfam" id="PF01263">
    <property type="entry name" value="Aldose_epim"/>
    <property type="match status" value="1"/>
</dbReference>
<dbReference type="PANTHER" id="PTHR10091:SF0">
    <property type="entry name" value="GALACTOSE MUTAROTASE"/>
    <property type="match status" value="1"/>
</dbReference>
<feature type="binding site" evidence="8">
    <location>
        <begin position="227"/>
        <end position="229"/>
    </location>
    <ligand>
        <name>beta-D-galactose</name>
        <dbReference type="ChEBI" id="CHEBI:27667"/>
    </ligand>
</feature>
<comment type="pathway">
    <text evidence="1 5">Carbohydrate metabolism; hexose metabolism.</text>
</comment>
<dbReference type="InterPro" id="IPR047215">
    <property type="entry name" value="Galactose_mutarotase-like"/>
</dbReference>
<dbReference type="GO" id="GO:0004034">
    <property type="term" value="F:aldose 1-epimerase activity"/>
    <property type="evidence" value="ECO:0007669"/>
    <property type="project" value="UniProtKB-EC"/>
</dbReference>
<evidence type="ECO:0000256" key="3">
    <source>
        <dbReference type="ARBA" id="ARBA00023235"/>
    </source>
</evidence>
<dbReference type="Gene3D" id="2.70.98.10">
    <property type="match status" value="1"/>
</dbReference>
<keyword evidence="9" id="KW-1133">Transmembrane helix</keyword>
<reference evidence="10 11" key="1">
    <citation type="submission" date="2024-09" db="EMBL/GenBank/DDBJ databases">
        <title>Chromosome-scale assembly of Riccia fluitans.</title>
        <authorList>
            <person name="Paukszto L."/>
            <person name="Sawicki J."/>
            <person name="Karawczyk K."/>
            <person name="Piernik-Szablinska J."/>
            <person name="Szczecinska M."/>
            <person name="Mazdziarz M."/>
        </authorList>
    </citation>
    <scope>NUCLEOTIDE SEQUENCE [LARGE SCALE GENOMIC DNA]</scope>
    <source>
        <strain evidence="10">Rf_01</strain>
        <tissue evidence="10">Aerial parts of the thallus</tissue>
    </source>
</reference>
<dbReference type="InterPro" id="IPR014718">
    <property type="entry name" value="GH-type_carb-bd"/>
</dbReference>
<evidence type="ECO:0000256" key="5">
    <source>
        <dbReference type="PIRNR" id="PIRNR005096"/>
    </source>
</evidence>
<comment type="catalytic activity">
    <reaction evidence="5">
        <text>alpha-D-glucose = beta-D-glucose</text>
        <dbReference type="Rhea" id="RHEA:10264"/>
        <dbReference type="ChEBI" id="CHEBI:15903"/>
        <dbReference type="ChEBI" id="CHEBI:17925"/>
        <dbReference type="EC" id="5.1.3.3"/>
    </reaction>
</comment>
<dbReference type="InterPro" id="IPR015443">
    <property type="entry name" value="Aldose_1-epimerase"/>
</dbReference>
<evidence type="ECO:0000256" key="2">
    <source>
        <dbReference type="ARBA" id="ARBA00006206"/>
    </source>
</evidence>
<dbReference type="PANTHER" id="PTHR10091">
    <property type="entry name" value="ALDOSE-1-EPIMERASE"/>
    <property type="match status" value="1"/>
</dbReference>
<evidence type="ECO:0000256" key="7">
    <source>
        <dbReference type="PIRSR" id="PIRSR005096-2"/>
    </source>
</evidence>
<dbReference type="EMBL" id="JBHFFA010000002">
    <property type="protein sequence ID" value="KAL2641419.1"/>
    <property type="molecule type" value="Genomic_DNA"/>
</dbReference>
<keyword evidence="9" id="KW-0812">Transmembrane</keyword>
<feature type="binding site" evidence="8">
    <location>
        <begin position="126"/>
        <end position="127"/>
    </location>
    <ligand>
        <name>beta-D-galactose</name>
        <dbReference type="ChEBI" id="CHEBI:27667"/>
    </ligand>
</feature>
<protein>
    <recommendedName>
        <fullName evidence="5">Aldose 1-epimerase</fullName>
        <ecNumber evidence="5">5.1.3.3</ecNumber>
    </recommendedName>
</protein>
<comment type="caution">
    <text evidence="10">The sequence shown here is derived from an EMBL/GenBank/DDBJ whole genome shotgun (WGS) entry which is preliminary data.</text>
</comment>
<accession>A0ABD1Z3D9</accession>
<dbReference type="AlphaFoldDB" id="A0ABD1Z3D9"/>
<dbReference type="CDD" id="cd09019">
    <property type="entry name" value="galactose_mutarotase_like"/>
    <property type="match status" value="1"/>
</dbReference>
<sequence>MDESKFLIPPRGPAPSKRRDSRLKLSVYVFLGLVAATAIVLICIVLPRMWENSIEVEDFGVAKVYTLKRGKIEAKITDWGATVISLKVPDSKDQVKDIVLGFDSVKTYVEGHYDTYFGAIVGRVANRIANASFQLDGKVYHVPANNGPNCLHGGLVGFDKVHWQSRIVDHGQGPSVQFTYQSLDGEQGFPGDLEVSVTYTLGEKAEFRIDMSAKPGKKATPVNLASHSYFNLKGEGNGDVLDHKIRIFAGSYTPVSDTLIPTGEILSVQGTAFDFLQERPIGSRINDISGPPPVGYDHNYVLSGEDEGSDGLKKAARVVEPASGRVMELWTTAPGMQFYTGNFLEGVVGKAGVVYHIHGALCLETQGFPNAINEPKFPSVVVQPGQTYRHVMLYRFSTL</sequence>
<evidence type="ECO:0000256" key="8">
    <source>
        <dbReference type="PIRSR" id="PIRSR005096-3"/>
    </source>
</evidence>
<comment type="similarity">
    <text evidence="2 5">Belongs to the aldose epimerase family.</text>
</comment>
<dbReference type="NCBIfam" id="NF008277">
    <property type="entry name" value="PRK11055.1"/>
    <property type="match status" value="1"/>
</dbReference>
<feature type="active site" description="Proton donor" evidence="6">
    <location>
        <position position="227"/>
    </location>
</feature>
<dbReference type="InterPro" id="IPR008183">
    <property type="entry name" value="Aldose_1/G6P_1-epimerase"/>
</dbReference>
<dbReference type="InterPro" id="IPR011013">
    <property type="entry name" value="Gal_mutarotase_sf_dom"/>
</dbReference>
<feature type="active site" description="Proton acceptor" evidence="6">
    <location>
        <position position="364"/>
    </location>
</feature>
<evidence type="ECO:0000256" key="1">
    <source>
        <dbReference type="ARBA" id="ARBA00005028"/>
    </source>
</evidence>
<dbReference type="Proteomes" id="UP001605036">
    <property type="component" value="Unassembled WGS sequence"/>
</dbReference>
<organism evidence="10 11">
    <name type="scientific">Riccia fluitans</name>
    <dbReference type="NCBI Taxonomy" id="41844"/>
    <lineage>
        <taxon>Eukaryota</taxon>
        <taxon>Viridiplantae</taxon>
        <taxon>Streptophyta</taxon>
        <taxon>Embryophyta</taxon>
        <taxon>Marchantiophyta</taxon>
        <taxon>Marchantiopsida</taxon>
        <taxon>Marchantiidae</taxon>
        <taxon>Marchantiales</taxon>
        <taxon>Ricciaceae</taxon>
        <taxon>Riccia</taxon>
    </lineage>
</organism>
<evidence type="ECO:0000256" key="6">
    <source>
        <dbReference type="PIRSR" id="PIRSR005096-1"/>
    </source>
</evidence>
<evidence type="ECO:0000256" key="4">
    <source>
        <dbReference type="ARBA" id="ARBA00023277"/>
    </source>
</evidence>
<dbReference type="PIRSF" id="PIRSF005096">
    <property type="entry name" value="GALM"/>
    <property type="match status" value="1"/>
</dbReference>
<evidence type="ECO:0000256" key="9">
    <source>
        <dbReference type="SAM" id="Phobius"/>
    </source>
</evidence>